<dbReference type="Proteomes" id="UP001597120">
    <property type="component" value="Unassembled WGS sequence"/>
</dbReference>
<organism evidence="5 6">
    <name type="scientific">Paenibacillus residui</name>
    <dbReference type="NCBI Taxonomy" id="629724"/>
    <lineage>
        <taxon>Bacteria</taxon>
        <taxon>Bacillati</taxon>
        <taxon>Bacillota</taxon>
        <taxon>Bacilli</taxon>
        <taxon>Bacillales</taxon>
        <taxon>Paenibacillaceae</taxon>
        <taxon>Paenibacillus</taxon>
    </lineage>
</organism>
<dbReference type="SUPFAM" id="SSF52540">
    <property type="entry name" value="P-loop containing nucleoside triphosphate hydrolases"/>
    <property type="match status" value="1"/>
</dbReference>
<dbReference type="InterPro" id="IPR020568">
    <property type="entry name" value="Ribosomal_Su5_D2-typ_SF"/>
</dbReference>
<dbReference type="InterPro" id="IPR014721">
    <property type="entry name" value="Ribsml_uS5_D2-typ_fold_subgr"/>
</dbReference>
<dbReference type="Gene3D" id="3.30.230.10">
    <property type="match status" value="1"/>
</dbReference>
<feature type="domain" description="AAA+ ATPase" evidence="4">
    <location>
        <begin position="223"/>
        <end position="408"/>
    </location>
</feature>
<dbReference type="InterPro" id="IPR001208">
    <property type="entry name" value="MCM_dom"/>
</dbReference>
<gene>
    <name evidence="5" type="ORF">ACFQ03_08590</name>
</gene>
<protein>
    <submittedName>
        <fullName evidence="5">YifB family Mg chelatase-like AAA ATPase</fullName>
    </submittedName>
</protein>
<dbReference type="InterPro" id="IPR045006">
    <property type="entry name" value="CHLI-like"/>
</dbReference>
<dbReference type="RefSeq" id="WP_379287444.1">
    <property type="nucleotide sequence ID" value="NZ_JBHTIU010000027.1"/>
</dbReference>
<proteinExistence type="inferred from homology"/>
<dbReference type="Pfam" id="PF01078">
    <property type="entry name" value="Mg_chelatase"/>
    <property type="match status" value="1"/>
</dbReference>
<evidence type="ECO:0000256" key="2">
    <source>
        <dbReference type="ARBA" id="ARBA00022741"/>
    </source>
</evidence>
<keyword evidence="6" id="KW-1185">Reference proteome</keyword>
<dbReference type="InterPro" id="IPR000523">
    <property type="entry name" value="Mg_chelatse_chII-like_cat_dom"/>
</dbReference>
<comment type="caution">
    <text evidence="5">The sequence shown here is derived from an EMBL/GenBank/DDBJ whole genome shotgun (WGS) entry which is preliminary data.</text>
</comment>
<sequence>MFGKVRSACVNGIEGKLIEVEIDISSGLPQVSLVGLPDAAVKESAERVRAAVKNCGFKFPMERITINLAPADLRKEGASFDLAIAVCLLLTSGQLTGEPWSEALIIGELALDGSVRPVPGVLSMVHHARTMGIPKIVVPLQNAKEAMLVEGMDVYAVAHLRDVTQIGQHLINDVNHLYHLLNKPGSDSPPTESDSADTGAGLDYADVTGQQHVKRALVIAAAGMHNIMLIGPPGTGKTMLVRRLPTIMPDMEENEALEVTKIYSVSGQLRGRAQLMTSRPFRSPHHTISAGGMAGGGTIPKPGEVSLAHRGILFLDEFPEFSRNALEVLRQPLEDNQVTISRARAVYTFPANFMLAASMNPCPCGFFGAETVTSPCTCSPLKINQYRSRISGPLLDRIDLHVEVPRMEYRLFGQEASSLSSAEMKESVIRAQSIQQARYRGTGIRFNGELAGKLLRRHARLKPEADQLLHSTFDTLALSARAYDRILKLARTIADLEGSRDIEIAHLAEAIQYRTLDRKTFQ</sequence>
<dbReference type="Pfam" id="PF13541">
    <property type="entry name" value="ChlI"/>
    <property type="match status" value="1"/>
</dbReference>
<dbReference type="NCBIfam" id="TIGR00368">
    <property type="entry name" value="YifB family Mg chelatase-like AAA ATPase"/>
    <property type="match status" value="1"/>
</dbReference>
<reference evidence="6" key="1">
    <citation type="journal article" date="2019" name="Int. J. Syst. Evol. Microbiol.">
        <title>The Global Catalogue of Microorganisms (GCM) 10K type strain sequencing project: providing services to taxonomists for standard genome sequencing and annotation.</title>
        <authorList>
            <consortium name="The Broad Institute Genomics Platform"/>
            <consortium name="The Broad Institute Genome Sequencing Center for Infectious Disease"/>
            <person name="Wu L."/>
            <person name="Ma J."/>
        </authorList>
    </citation>
    <scope>NUCLEOTIDE SEQUENCE [LARGE SCALE GENOMIC DNA]</scope>
    <source>
        <strain evidence="6">CCUG 57263</strain>
    </source>
</reference>
<keyword evidence="3" id="KW-0067">ATP-binding</keyword>
<dbReference type="PRINTS" id="PR01657">
    <property type="entry name" value="MCMFAMILY"/>
</dbReference>
<dbReference type="InterPro" id="IPR027417">
    <property type="entry name" value="P-loop_NTPase"/>
</dbReference>
<dbReference type="EMBL" id="JBHTIU010000027">
    <property type="protein sequence ID" value="MFD0869208.1"/>
    <property type="molecule type" value="Genomic_DNA"/>
</dbReference>
<name>A0ABW3DAB1_9BACL</name>
<dbReference type="InterPro" id="IPR025158">
    <property type="entry name" value="Mg_chelat-rel_C"/>
</dbReference>
<dbReference type="SUPFAM" id="SSF54211">
    <property type="entry name" value="Ribosomal protein S5 domain 2-like"/>
    <property type="match status" value="1"/>
</dbReference>
<dbReference type="PANTHER" id="PTHR32039">
    <property type="entry name" value="MAGNESIUM-CHELATASE SUBUNIT CHLI"/>
    <property type="match status" value="1"/>
</dbReference>
<dbReference type="PANTHER" id="PTHR32039:SF7">
    <property type="entry name" value="COMPETENCE PROTEIN COMM"/>
    <property type="match status" value="1"/>
</dbReference>
<evidence type="ECO:0000313" key="6">
    <source>
        <dbReference type="Proteomes" id="UP001597120"/>
    </source>
</evidence>
<dbReference type="InterPro" id="IPR003593">
    <property type="entry name" value="AAA+_ATPase"/>
</dbReference>
<dbReference type="Gene3D" id="3.40.50.300">
    <property type="entry name" value="P-loop containing nucleotide triphosphate hydrolases"/>
    <property type="match status" value="1"/>
</dbReference>
<dbReference type="InterPro" id="IPR004482">
    <property type="entry name" value="Mg_chelat-rel"/>
</dbReference>
<evidence type="ECO:0000256" key="1">
    <source>
        <dbReference type="ARBA" id="ARBA00006354"/>
    </source>
</evidence>
<dbReference type="Pfam" id="PF13335">
    <property type="entry name" value="Mg_chelatase_C"/>
    <property type="match status" value="1"/>
</dbReference>
<dbReference type="SMART" id="SM00382">
    <property type="entry name" value="AAA"/>
    <property type="match status" value="1"/>
</dbReference>
<keyword evidence="2" id="KW-0547">Nucleotide-binding</keyword>
<evidence type="ECO:0000259" key="4">
    <source>
        <dbReference type="SMART" id="SM00382"/>
    </source>
</evidence>
<evidence type="ECO:0000256" key="3">
    <source>
        <dbReference type="ARBA" id="ARBA00022840"/>
    </source>
</evidence>
<evidence type="ECO:0000313" key="5">
    <source>
        <dbReference type="EMBL" id="MFD0869208.1"/>
    </source>
</evidence>
<accession>A0ABW3DAB1</accession>
<comment type="similarity">
    <text evidence="1">Belongs to the Mg-chelatase subunits D/I family. ComM subfamily.</text>
</comment>